<gene>
    <name evidence="4" type="ORF">HA49_15460</name>
</gene>
<dbReference type="eggNOG" id="COG1611">
    <property type="taxonomic scope" value="Bacteria"/>
</dbReference>
<dbReference type="InterPro" id="IPR031100">
    <property type="entry name" value="LOG_fam"/>
</dbReference>
<sequence length="187" mass="20488">MRAALFCGSACGNDPIFVRETRRLIQQLASQQFSLVYGGGKVGLMGSVADTAIDCGMDILGVMPEALVSHELAHPGLSELKVVRDMHERKSQMAGSADCFIALPGGAGTLEEIIEAWTWAQLGLHNKPCAFFNINGFYDPLLSFFERTISDGFMKQTYADMLIVSDDPVLLVEKIISYTPPPVKWSR</sequence>
<organism evidence="4 5">
    <name type="scientific">Tatumella morbirosei</name>
    <dbReference type="NCBI Taxonomy" id="642227"/>
    <lineage>
        <taxon>Bacteria</taxon>
        <taxon>Pseudomonadati</taxon>
        <taxon>Pseudomonadota</taxon>
        <taxon>Gammaproteobacteria</taxon>
        <taxon>Enterobacterales</taxon>
        <taxon>Erwiniaceae</taxon>
        <taxon>Tatumella</taxon>
    </lineage>
</organism>
<accession>A0A095T5G5</accession>
<comment type="caution">
    <text evidence="4">The sequence shown here is derived from an EMBL/GenBank/DDBJ whole genome shotgun (WGS) entry which is preliminary data.</text>
</comment>
<evidence type="ECO:0000313" key="4">
    <source>
        <dbReference type="EMBL" id="KGD72156.1"/>
    </source>
</evidence>
<keyword evidence="3" id="KW-0203">Cytokinin biosynthesis</keyword>
<dbReference type="Gene3D" id="3.40.50.450">
    <property type="match status" value="1"/>
</dbReference>
<dbReference type="EMBL" id="JPKR02000003">
    <property type="protein sequence ID" value="KGD72156.1"/>
    <property type="molecule type" value="Genomic_DNA"/>
</dbReference>
<dbReference type="GO" id="GO:0009691">
    <property type="term" value="P:cytokinin biosynthetic process"/>
    <property type="evidence" value="ECO:0007669"/>
    <property type="project" value="UniProtKB-UniRule"/>
</dbReference>
<keyword evidence="3" id="KW-0378">Hydrolase</keyword>
<dbReference type="OrthoDB" id="9801098at2"/>
<evidence type="ECO:0000313" key="5">
    <source>
        <dbReference type="Proteomes" id="UP000029577"/>
    </source>
</evidence>
<dbReference type="InterPro" id="IPR005269">
    <property type="entry name" value="LOG"/>
</dbReference>
<dbReference type="AlphaFoldDB" id="A0A095T5G5"/>
<proteinExistence type="inferred from homology"/>
<dbReference type="Proteomes" id="UP000029577">
    <property type="component" value="Unassembled WGS sequence"/>
</dbReference>
<dbReference type="PANTHER" id="PTHR31223">
    <property type="entry name" value="LOG FAMILY PROTEIN YJL055W"/>
    <property type="match status" value="1"/>
</dbReference>
<dbReference type="Pfam" id="PF03641">
    <property type="entry name" value="Lysine_decarbox"/>
    <property type="match status" value="1"/>
</dbReference>
<evidence type="ECO:0000256" key="3">
    <source>
        <dbReference type="RuleBase" id="RU363015"/>
    </source>
</evidence>
<dbReference type="RefSeq" id="WP_038022631.1">
    <property type="nucleotide sequence ID" value="NZ_JPKR02000003.1"/>
</dbReference>
<dbReference type="GO" id="GO:0005829">
    <property type="term" value="C:cytosol"/>
    <property type="evidence" value="ECO:0007669"/>
    <property type="project" value="TreeGrafter"/>
</dbReference>
<name>A0A095T5G5_9GAMM</name>
<comment type="catalytic activity">
    <reaction evidence="1">
        <text>AMP + H2O = D-ribose 5-phosphate + adenine</text>
        <dbReference type="Rhea" id="RHEA:20129"/>
        <dbReference type="ChEBI" id="CHEBI:15377"/>
        <dbReference type="ChEBI" id="CHEBI:16708"/>
        <dbReference type="ChEBI" id="CHEBI:78346"/>
        <dbReference type="ChEBI" id="CHEBI:456215"/>
        <dbReference type="EC" id="3.2.2.4"/>
    </reaction>
</comment>
<dbReference type="GO" id="GO:0008714">
    <property type="term" value="F:AMP nucleosidase activity"/>
    <property type="evidence" value="ECO:0007669"/>
    <property type="project" value="UniProtKB-EC"/>
</dbReference>
<evidence type="ECO:0000256" key="1">
    <source>
        <dbReference type="ARBA" id="ARBA00000274"/>
    </source>
</evidence>
<comment type="similarity">
    <text evidence="2 3">Belongs to the LOG family.</text>
</comment>
<keyword evidence="5" id="KW-1185">Reference proteome</keyword>
<reference evidence="4" key="1">
    <citation type="submission" date="2014-12" db="EMBL/GenBank/DDBJ databases">
        <title>The draft genome of the Tatumella morbirosei type strain, LMG23360T isolated from pineapple rot.</title>
        <authorList>
            <person name="Smits T.H."/>
            <person name="Palmer M."/>
            <person name="Venter S.N."/>
            <person name="Duffy B."/>
            <person name="Steenkamp E.T."/>
            <person name="Chan W.Y."/>
            <person name="Coutinho T.A."/>
            <person name="Coetzee M.P."/>
            <person name="De Maayer P."/>
        </authorList>
    </citation>
    <scope>NUCLEOTIDE SEQUENCE [LARGE SCALE GENOMIC DNA]</scope>
    <source>
        <strain evidence="4">LMG 23360</strain>
    </source>
</reference>
<dbReference type="EC" id="3.2.2.n1" evidence="3"/>
<protein>
    <recommendedName>
        <fullName evidence="3">Cytokinin riboside 5'-monophosphate phosphoribohydrolase</fullName>
        <ecNumber evidence="3">3.2.2.n1</ecNumber>
    </recommendedName>
</protein>
<dbReference type="STRING" id="642227.HA49_15460"/>
<dbReference type="PANTHER" id="PTHR31223:SF70">
    <property type="entry name" value="LOG FAMILY PROTEIN YJL055W"/>
    <property type="match status" value="1"/>
</dbReference>
<dbReference type="SUPFAM" id="SSF102405">
    <property type="entry name" value="MCP/YpsA-like"/>
    <property type="match status" value="1"/>
</dbReference>
<dbReference type="NCBIfam" id="TIGR00730">
    <property type="entry name" value="Rossman fold protein, TIGR00730 family"/>
    <property type="match status" value="1"/>
</dbReference>
<evidence type="ECO:0000256" key="2">
    <source>
        <dbReference type="ARBA" id="ARBA00006763"/>
    </source>
</evidence>